<dbReference type="GO" id="GO:0071973">
    <property type="term" value="P:bacterial-type flagellum-dependent cell motility"/>
    <property type="evidence" value="ECO:0007669"/>
    <property type="project" value="TreeGrafter"/>
</dbReference>
<dbReference type="Pfam" id="PF01832">
    <property type="entry name" value="Glucosaminidase"/>
    <property type="match status" value="1"/>
</dbReference>
<keyword evidence="1" id="KW-0378">Hydrolase</keyword>
<dbReference type="GO" id="GO:0004040">
    <property type="term" value="F:amidase activity"/>
    <property type="evidence" value="ECO:0007669"/>
    <property type="project" value="InterPro"/>
</dbReference>
<gene>
    <name evidence="3" type="ORF">PCO31010_02632</name>
</gene>
<evidence type="ECO:0000313" key="3">
    <source>
        <dbReference type="EMBL" id="VVE10684.1"/>
    </source>
</evidence>
<accession>A0A5E4VGJ4</accession>
<keyword evidence="3" id="KW-0966">Cell projection</keyword>
<dbReference type="SMART" id="SM00047">
    <property type="entry name" value="LYZ2"/>
    <property type="match status" value="1"/>
</dbReference>
<evidence type="ECO:0000313" key="4">
    <source>
        <dbReference type="Proteomes" id="UP000343335"/>
    </source>
</evidence>
<dbReference type="EMBL" id="CABPSA010000004">
    <property type="protein sequence ID" value="VVE10684.1"/>
    <property type="molecule type" value="Genomic_DNA"/>
</dbReference>
<dbReference type="InterPro" id="IPR051056">
    <property type="entry name" value="Glycosyl_Hydrolase_73"/>
</dbReference>
<sequence length="873" mass="89345">MADISSLSDDQLLSSLAPSRASQASFTPASFAQQYGSVAQAAGQKLGVDPSLLLGQWGLETGWGKSVIPGTNNLGNIKDMTGAGVAARDNMTGSNDRYRTYATPQAFADDYADLISRKYPGVVGSGSDSARFATALKAGGYAEDPNYVAKLQQVISTAQRAQPSTLARVGNAVASAVSGTANAATPQELSGISDADLLAALASRGVQTPKPQPQRSTIDELGRQAGLTVRAAGHGIADALGLVANPVNALINTVTGSKLQDVDTLIRRGVDAITPTPANTTERVVGDIAGAVANPVNLVGGQLASGATSTLGAIGRGAVAGAATAGMQPLHADDTLGDYGKRIGAGAVGGAAGAAAGQAIGAVADKVATGIDRVMSAVRARIPSNQLAAQVSADDLLAAAARDQNIDLRALSENVRNGLRNQAAEALASNRTIDAPSLLRQAEGNAILGPGNGLTLGQATRDPMQFATERNMRGIVGAGEPLAERFAGQNRALIDSLNQRGAANAQGEFATGQRLMGALGAVDDAANTRVGQLYDTARGLNGGDIPLNGQAFAQQANDVLDRNLAQAHLPEWARKTMNQISSGEIPLTVGVGEQFKTQLATAIRSAKDGNERYALGAVRNALESASPLDGAIPAVGSNQLVTAEQAALRASPGDQALSAFNAARDAARARFGTIESNPGLRAVVNGDAVPDNFFKRYVLNGNVRDVNSLMGIVPDQGASLRNQIVDYLKQKALNGASDEVGVFSQSAYNKALNSLGDAKLNALFPPEQVAQLKQIGRVASYIQAQPAGSAVNNSNTASAGANLALGALDRLGKVPGLNIARNSINQFLNERATGQALASQIDSVARPVSADTVNQLLPFLPGVAGAASVPDRR</sequence>
<keyword evidence="3" id="KW-0969">Cilium</keyword>
<name>A0A5E4VGJ4_9BURK</name>
<dbReference type="RefSeq" id="WP_150664646.1">
    <property type="nucleotide sequence ID" value="NZ_CABPSA010000004.1"/>
</dbReference>
<evidence type="ECO:0000259" key="2">
    <source>
        <dbReference type="SMART" id="SM00047"/>
    </source>
</evidence>
<dbReference type="Gene3D" id="1.10.530.10">
    <property type="match status" value="1"/>
</dbReference>
<dbReference type="Proteomes" id="UP000343335">
    <property type="component" value="Unassembled WGS sequence"/>
</dbReference>
<protein>
    <submittedName>
        <fullName evidence="3">Flagellar rod assembly protein/muramidase FlgJ</fullName>
    </submittedName>
</protein>
<dbReference type="OrthoDB" id="8968783at2"/>
<keyword evidence="3" id="KW-0282">Flagellum</keyword>
<organism evidence="3 4">
    <name type="scientific">Pandoraea commovens</name>
    <dbReference type="NCBI Taxonomy" id="2508289"/>
    <lineage>
        <taxon>Bacteria</taxon>
        <taxon>Pseudomonadati</taxon>
        <taxon>Pseudomonadota</taxon>
        <taxon>Betaproteobacteria</taxon>
        <taxon>Burkholderiales</taxon>
        <taxon>Burkholderiaceae</taxon>
        <taxon>Pandoraea</taxon>
    </lineage>
</organism>
<dbReference type="InterPro" id="IPR023346">
    <property type="entry name" value="Lysozyme-like_dom_sf"/>
</dbReference>
<dbReference type="InterPro" id="IPR002901">
    <property type="entry name" value="MGlyc_endo_b_GlcNAc-like_dom"/>
</dbReference>
<dbReference type="AlphaFoldDB" id="A0A5E4VGJ4"/>
<dbReference type="SUPFAM" id="SSF53955">
    <property type="entry name" value="Lysozyme-like"/>
    <property type="match status" value="1"/>
</dbReference>
<dbReference type="PANTHER" id="PTHR33308:SF9">
    <property type="entry name" value="PEPTIDOGLYCAN HYDROLASE FLGJ"/>
    <property type="match status" value="1"/>
</dbReference>
<evidence type="ECO:0000256" key="1">
    <source>
        <dbReference type="ARBA" id="ARBA00022801"/>
    </source>
</evidence>
<dbReference type="PANTHER" id="PTHR33308">
    <property type="entry name" value="PEPTIDOGLYCAN HYDROLASE FLGJ"/>
    <property type="match status" value="1"/>
</dbReference>
<proteinExistence type="predicted"/>
<reference evidence="3 4" key="1">
    <citation type="submission" date="2019-08" db="EMBL/GenBank/DDBJ databases">
        <authorList>
            <person name="Peeters C."/>
        </authorList>
    </citation>
    <scope>NUCLEOTIDE SEQUENCE [LARGE SCALE GENOMIC DNA]</scope>
    <source>
        <strain evidence="3 4">LMG 31010</strain>
    </source>
</reference>
<feature type="domain" description="Mannosyl-glycoprotein endo-beta-N-acetylglucosamidase-like" evidence="2">
    <location>
        <begin position="21"/>
        <end position="164"/>
    </location>
</feature>